<dbReference type="OrthoDB" id="27846at2157"/>
<dbReference type="PANTHER" id="PTHR43459">
    <property type="entry name" value="ENOYL-COA HYDRATASE"/>
    <property type="match status" value="1"/>
</dbReference>
<dbReference type="Pfam" id="PF00378">
    <property type="entry name" value="ECH_1"/>
    <property type="match status" value="1"/>
</dbReference>
<name>A0A1H6FLI5_9EURY</name>
<accession>A0A1H6FLI5</accession>
<dbReference type="InterPro" id="IPR014748">
    <property type="entry name" value="Enoyl-CoA_hydra_C"/>
</dbReference>
<keyword evidence="1" id="KW-0413">Isomerase</keyword>
<dbReference type="AlphaFoldDB" id="A0A1H6FLI5"/>
<proteinExistence type="predicted"/>
<dbReference type="InterPro" id="IPR001753">
    <property type="entry name" value="Enoyl-CoA_hydra/iso"/>
</dbReference>
<dbReference type="SUPFAM" id="SSF52096">
    <property type="entry name" value="ClpP/crotonase"/>
    <property type="match status" value="1"/>
</dbReference>
<keyword evidence="2" id="KW-1185">Reference proteome</keyword>
<dbReference type="Proteomes" id="UP000199112">
    <property type="component" value="Unassembled WGS sequence"/>
</dbReference>
<sequence length="255" mass="27813">MHVERDDGVRRIFFDRPAALNAMTKETAVNLAETIEETSPDEYHAIVLTGEGDAFSAGGDLESLSNFPDTARDAYESVSDTFGRVVEAMLESDVPIVAKVNGDAIGAGLALVALADIAYASEDATFSCAFVRVGLIPDTGATFMLPHIVGLRAAKKLAFTGEFFDAERAADLELINEAVPADELDERVEQDVARLRKAPTAIVGMMKQAMHENMTRHWSEALDYENQLQVQARTSDAHEEGVTAFLENREPEFDT</sequence>
<dbReference type="CDD" id="cd06558">
    <property type="entry name" value="crotonase-like"/>
    <property type="match status" value="1"/>
</dbReference>
<dbReference type="RefSeq" id="WP_090503738.1">
    <property type="nucleotide sequence ID" value="NZ_FNWL01000001.1"/>
</dbReference>
<dbReference type="GO" id="GO:0016853">
    <property type="term" value="F:isomerase activity"/>
    <property type="evidence" value="ECO:0007669"/>
    <property type="project" value="UniProtKB-KW"/>
</dbReference>
<protein>
    <submittedName>
        <fullName evidence="1">2-(1,2-epoxy-1,2-dihydrophenyl)acetyl-CoA isomerase</fullName>
    </submittedName>
</protein>
<evidence type="ECO:0000313" key="2">
    <source>
        <dbReference type="Proteomes" id="UP000199112"/>
    </source>
</evidence>
<gene>
    <name evidence="1" type="ORF">SAMN04487967_0180</name>
</gene>
<dbReference type="Gene3D" id="1.10.12.10">
    <property type="entry name" value="Lyase 2-enoyl-coa Hydratase, Chain A, domain 2"/>
    <property type="match status" value="1"/>
</dbReference>
<dbReference type="Gene3D" id="3.90.226.10">
    <property type="entry name" value="2-enoyl-CoA Hydratase, Chain A, domain 1"/>
    <property type="match status" value="1"/>
</dbReference>
<organism evidence="1 2">
    <name type="scientific">Natronorubrum sediminis</name>
    <dbReference type="NCBI Taxonomy" id="640943"/>
    <lineage>
        <taxon>Archaea</taxon>
        <taxon>Methanobacteriati</taxon>
        <taxon>Methanobacteriota</taxon>
        <taxon>Stenosarchaea group</taxon>
        <taxon>Halobacteria</taxon>
        <taxon>Halobacteriales</taxon>
        <taxon>Natrialbaceae</taxon>
        <taxon>Natronorubrum</taxon>
    </lineage>
</organism>
<dbReference type="EMBL" id="FNWL01000001">
    <property type="protein sequence ID" value="SEH11070.1"/>
    <property type="molecule type" value="Genomic_DNA"/>
</dbReference>
<dbReference type="InterPro" id="IPR029045">
    <property type="entry name" value="ClpP/crotonase-like_dom_sf"/>
</dbReference>
<reference evidence="2" key="1">
    <citation type="submission" date="2016-10" db="EMBL/GenBank/DDBJ databases">
        <authorList>
            <person name="Varghese N."/>
            <person name="Submissions S."/>
        </authorList>
    </citation>
    <scope>NUCLEOTIDE SEQUENCE [LARGE SCALE GENOMIC DNA]</scope>
    <source>
        <strain evidence="2">CGMCC 1.8981</strain>
    </source>
</reference>
<dbReference type="PANTHER" id="PTHR43459:SF1">
    <property type="entry name" value="EG:BACN32G11.4 PROTEIN"/>
    <property type="match status" value="1"/>
</dbReference>
<evidence type="ECO:0000313" key="1">
    <source>
        <dbReference type="EMBL" id="SEH11070.1"/>
    </source>
</evidence>